<name>A0AAQ3NZG6_VIGMU</name>
<evidence type="ECO:0000313" key="2">
    <source>
        <dbReference type="EMBL" id="WVZ18815.1"/>
    </source>
</evidence>
<reference evidence="2 3" key="1">
    <citation type="journal article" date="2023" name="Life. Sci Alliance">
        <title>Evolutionary insights into 3D genome organization and epigenetic landscape of Vigna mungo.</title>
        <authorList>
            <person name="Junaid A."/>
            <person name="Singh B."/>
            <person name="Bhatia S."/>
        </authorList>
    </citation>
    <scope>NUCLEOTIDE SEQUENCE [LARGE SCALE GENOMIC DNA]</scope>
    <source>
        <strain evidence="2">Urdbean</strain>
    </source>
</reference>
<feature type="region of interest" description="Disordered" evidence="1">
    <location>
        <begin position="68"/>
        <end position="87"/>
    </location>
</feature>
<proteinExistence type="predicted"/>
<sequence>MCQQIQRRKSRAIRRSIRKTKEKVIPLHTEVHLLSEIKGDNPPDEVHLLSEIKGDTPPREVYFLSEIKGDTPPHRSSPLKQIKGDTPPHEVHLLSEIKGDPSTVIPLHSEVHLLSEIKGDIPPHEVHFLSKIKGDTPPHEVHFLSEIKYGTPSTRFIHLSNEVHKQNLNKEGQLSTPNIVQVRHVLVTWNLIILNFKKLSPSLSHSSSSSLSSSRRVPPPFPDASLEILGAAPIGRSALPNLCAALPYPASLVLGGEVEKLRQLEERGAPKGRVVGERLGEAQIWGLSYWRKWKSLFGLSPSPRPLVLSLQEVARAISRAAVVKGFQLNQYERLGGGANTLSKRYSKGLGSVTEAYTNEVKEDRFYASVRKRVEAICKPSTRGLALTVEEPETEWCKSKCFSVDVGNLDKYATRKSQPEIKTDPRFPNFRNPI</sequence>
<gene>
    <name evidence="2" type="ORF">V8G54_006137</name>
</gene>
<evidence type="ECO:0000256" key="1">
    <source>
        <dbReference type="SAM" id="MobiDB-lite"/>
    </source>
</evidence>
<accession>A0AAQ3NZG6</accession>
<evidence type="ECO:0000313" key="3">
    <source>
        <dbReference type="Proteomes" id="UP001374535"/>
    </source>
</evidence>
<protein>
    <submittedName>
        <fullName evidence="2">Uncharacterized protein</fullName>
    </submittedName>
</protein>
<dbReference type="AlphaFoldDB" id="A0AAQ3NZG6"/>
<organism evidence="2 3">
    <name type="scientific">Vigna mungo</name>
    <name type="common">Black gram</name>
    <name type="synonym">Phaseolus mungo</name>
    <dbReference type="NCBI Taxonomy" id="3915"/>
    <lineage>
        <taxon>Eukaryota</taxon>
        <taxon>Viridiplantae</taxon>
        <taxon>Streptophyta</taxon>
        <taxon>Embryophyta</taxon>
        <taxon>Tracheophyta</taxon>
        <taxon>Spermatophyta</taxon>
        <taxon>Magnoliopsida</taxon>
        <taxon>eudicotyledons</taxon>
        <taxon>Gunneridae</taxon>
        <taxon>Pentapetalae</taxon>
        <taxon>rosids</taxon>
        <taxon>fabids</taxon>
        <taxon>Fabales</taxon>
        <taxon>Fabaceae</taxon>
        <taxon>Papilionoideae</taxon>
        <taxon>50 kb inversion clade</taxon>
        <taxon>NPAAA clade</taxon>
        <taxon>indigoferoid/millettioid clade</taxon>
        <taxon>Phaseoleae</taxon>
        <taxon>Vigna</taxon>
    </lineage>
</organism>
<keyword evidence="3" id="KW-1185">Reference proteome</keyword>
<dbReference type="Proteomes" id="UP001374535">
    <property type="component" value="Chromosome 2"/>
</dbReference>
<dbReference type="EMBL" id="CP144699">
    <property type="protein sequence ID" value="WVZ18815.1"/>
    <property type="molecule type" value="Genomic_DNA"/>
</dbReference>